<dbReference type="OrthoDB" id="23692at2"/>
<feature type="transmembrane region" description="Helical" evidence="1">
    <location>
        <begin position="176"/>
        <end position="195"/>
    </location>
</feature>
<feature type="transmembrane region" description="Helical" evidence="1">
    <location>
        <begin position="254"/>
        <end position="276"/>
    </location>
</feature>
<accession>A0A2A7P0K8</accession>
<feature type="transmembrane region" description="Helical" evidence="1">
    <location>
        <begin position="296"/>
        <end position="317"/>
    </location>
</feature>
<keyword evidence="1" id="KW-0812">Transmembrane</keyword>
<dbReference type="FunFam" id="3.30.70.270:FF:000001">
    <property type="entry name" value="Diguanylate cyclase domain protein"/>
    <property type="match status" value="1"/>
</dbReference>
<sequence>MATVDGGKHGKLAPAVIMAGSGAPALRCTQMGAQLRTSAGFTALVFLVCLLSIATRMPDTLAVFWPTNALLLGLLLRNPTAATPSTWVGAAAGYLFADLVTGSDLPRALLLNSANMIGVLVGFYGFRRLRNLDLSLTRGSSVTWVAAVSVTAAGSAATVGGFIDVILFGDSWPRGALYWFAYELLNYTVVLPLVLSSPAIRFPTPAHRPSAEALAQLRLQGKRVAVPLILLLATAPVAWMMGGLGALTFSMPALIAAALLGHVFITTLFIAVATAWGITLAVYPPNAMPTMPEGPISISTLIGLALLAGGPLVIACATTERQRIYAALHLAMTRDDLTRAYRRDEFMRRADIALAEAARRSQPVALLMMDLDHFKRLNDTFGHGAGDRALADFADTVRDCTDETALFARMGGEEFAVLLPEASRETALDIAELIRSRQRAATTGEFGDLGATVSVGLVYAAAPLTDLLAAADAALYRAKSSRRDTVVVADDPNPTVPVGWR</sequence>
<dbReference type="EMBL" id="PDCR01000002">
    <property type="protein sequence ID" value="PEG56116.1"/>
    <property type="molecule type" value="Genomic_DNA"/>
</dbReference>
<name>A0A2A7P0K8_9MYCO</name>
<dbReference type="Gene3D" id="3.30.70.270">
    <property type="match status" value="1"/>
</dbReference>
<feature type="transmembrane region" description="Helical" evidence="1">
    <location>
        <begin position="224"/>
        <end position="247"/>
    </location>
</feature>
<organism evidence="3 4">
    <name type="scientific">Mycolicibacterium diernhoferi</name>
    <dbReference type="NCBI Taxonomy" id="1801"/>
    <lineage>
        <taxon>Bacteria</taxon>
        <taxon>Bacillati</taxon>
        <taxon>Actinomycetota</taxon>
        <taxon>Actinomycetes</taxon>
        <taxon>Mycobacteriales</taxon>
        <taxon>Mycobacteriaceae</taxon>
        <taxon>Mycolicibacterium</taxon>
    </lineage>
</organism>
<keyword evidence="1" id="KW-0472">Membrane</keyword>
<dbReference type="SUPFAM" id="SSF55073">
    <property type="entry name" value="Nucleotide cyclase"/>
    <property type="match status" value="1"/>
</dbReference>
<evidence type="ECO:0000313" key="4">
    <source>
        <dbReference type="Proteomes" id="UP000220340"/>
    </source>
</evidence>
<dbReference type="NCBIfam" id="TIGR00254">
    <property type="entry name" value="GGDEF"/>
    <property type="match status" value="1"/>
</dbReference>
<dbReference type="InterPro" id="IPR043128">
    <property type="entry name" value="Rev_trsase/Diguanyl_cyclase"/>
</dbReference>
<dbReference type="PROSITE" id="PS50887">
    <property type="entry name" value="GGDEF"/>
    <property type="match status" value="1"/>
</dbReference>
<comment type="caution">
    <text evidence="3">The sequence shown here is derived from an EMBL/GenBank/DDBJ whole genome shotgun (WGS) entry which is preliminary data.</text>
</comment>
<dbReference type="InterPro" id="IPR050469">
    <property type="entry name" value="Diguanylate_Cyclase"/>
</dbReference>
<dbReference type="AlphaFoldDB" id="A0A2A7P0K8"/>
<reference evidence="3 4" key="1">
    <citation type="submission" date="2017-10" db="EMBL/GenBank/DDBJ databases">
        <title>The new phylogeny of genus Mycobacterium.</title>
        <authorList>
            <person name="Tortoli E."/>
            <person name="Trovato A."/>
            <person name="Cirillo D.M."/>
        </authorList>
    </citation>
    <scope>NUCLEOTIDE SEQUENCE [LARGE SCALE GENOMIC DNA]</scope>
    <source>
        <strain evidence="3 4">IP141170001</strain>
    </source>
</reference>
<dbReference type="GO" id="GO:1902201">
    <property type="term" value="P:negative regulation of bacterial-type flagellum-dependent cell motility"/>
    <property type="evidence" value="ECO:0007669"/>
    <property type="project" value="TreeGrafter"/>
</dbReference>
<protein>
    <submittedName>
        <fullName evidence="3">Sensor domain-containing diguanylate cyclase</fullName>
    </submittedName>
</protein>
<dbReference type="GO" id="GO:0043709">
    <property type="term" value="P:cell adhesion involved in single-species biofilm formation"/>
    <property type="evidence" value="ECO:0007669"/>
    <property type="project" value="TreeGrafter"/>
</dbReference>
<dbReference type="Pfam" id="PF00990">
    <property type="entry name" value="GGDEF"/>
    <property type="match status" value="1"/>
</dbReference>
<dbReference type="SMART" id="SM00267">
    <property type="entry name" value="GGDEF"/>
    <property type="match status" value="1"/>
</dbReference>
<dbReference type="PANTHER" id="PTHR45138:SF9">
    <property type="entry name" value="DIGUANYLATE CYCLASE DGCM-RELATED"/>
    <property type="match status" value="1"/>
</dbReference>
<feature type="domain" description="GGDEF" evidence="2">
    <location>
        <begin position="362"/>
        <end position="491"/>
    </location>
</feature>
<feature type="transmembrane region" description="Helical" evidence="1">
    <location>
        <begin position="146"/>
        <end position="169"/>
    </location>
</feature>
<dbReference type="InterPro" id="IPR029787">
    <property type="entry name" value="Nucleotide_cyclase"/>
</dbReference>
<dbReference type="GO" id="GO:0005886">
    <property type="term" value="C:plasma membrane"/>
    <property type="evidence" value="ECO:0007669"/>
    <property type="project" value="TreeGrafter"/>
</dbReference>
<dbReference type="Proteomes" id="UP000220340">
    <property type="component" value="Unassembled WGS sequence"/>
</dbReference>
<evidence type="ECO:0000313" key="3">
    <source>
        <dbReference type="EMBL" id="PEG56116.1"/>
    </source>
</evidence>
<evidence type="ECO:0000259" key="2">
    <source>
        <dbReference type="PROSITE" id="PS50887"/>
    </source>
</evidence>
<keyword evidence="4" id="KW-1185">Reference proteome</keyword>
<dbReference type="PANTHER" id="PTHR45138">
    <property type="entry name" value="REGULATORY COMPONENTS OF SENSORY TRANSDUCTION SYSTEM"/>
    <property type="match status" value="1"/>
</dbReference>
<feature type="transmembrane region" description="Helical" evidence="1">
    <location>
        <begin position="74"/>
        <end position="97"/>
    </location>
</feature>
<dbReference type="InterPro" id="IPR000160">
    <property type="entry name" value="GGDEF_dom"/>
</dbReference>
<gene>
    <name evidence="3" type="ORF">CRI78_01665</name>
</gene>
<dbReference type="CDD" id="cd01949">
    <property type="entry name" value="GGDEF"/>
    <property type="match status" value="1"/>
</dbReference>
<feature type="transmembrane region" description="Helical" evidence="1">
    <location>
        <begin position="35"/>
        <end position="54"/>
    </location>
</feature>
<evidence type="ECO:0000256" key="1">
    <source>
        <dbReference type="SAM" id="Phobius"/>
    </source>
</evidence>
<proteinExistence type="predicted"/>
<keyword evidence="1" id="KW-1133">Transmembrane helix</keyword>
<feature type="transmembrane region" description="Helical" evidence="1">
    <location>
        <begin position="109"/>
        <end position="126"/>
    </location>
</feature>
<dbReference type="GO" id="GO:0052621">
    <property type="term" value="F:diguanylate cyclase activity"/>
    <property type="evidence" value="ECO:0007669"/>
    <property type="project" value="TreeGrafter"/>
</dbReference>